<evidence type="ECO:0000256" key="19">
    <source>
        <dbReference type="ARBA" id="ARBA00023136"/>
    </source>
</evidence>
<dbReference type="PROSITE" id="PS51859">
    <property type="entry name" value="RHO_BD"/>
    <property type="match status" value="1"/>
</dbReference>
<evidence type="ECO:0000259" key="29">
    <source>
        <dbReference type="PROSITE" id="PS50081"/>
    </source>
</evidence>
<keyword evidence="17" id="KW-0460">Magnesium</keyword>
<keyword evidence="7" id="KW-0963">Cytoplasm</keyword>
<keyword evidence="6" id="KW-1003">Cell membrane</keyword>
<keyword evidence="20" id="KW-0206">Cytoskeleton</keyword>
<feature type="coiled-coil region" evidence="25">
    <location>
        <begin position="691"/>
        <end position="868"/>
    </location>
</feature>
<evidence type="ECO:0000256" key="23">
    <source>
        <dbReference type="PROSITE-ProRule" id="PRU01206"/>
    </source>
</evidence>
<dbReference type="Pfam" id="PF00433">
    <property type="entry name" value="Pkinase_C"/>
    <property type="match status" value="1"/>
</dbReference>
<dbReference type="Gene3D" id="3.30.60.20">
    <property type="match status" value="1"/>
</dbReference>
<evidence type="ECO:0000256" key="12">
    <source>
        <dbReference type="ARBA" id="ARBA00022741"/>
    </source>
</evidence>
<feature type="coiled-coil region" evidence="25">
    <location>
        <begin position="412"/>
        <end position="547"/>
    </location>
</feature>
<dbReference type="Pfam" id="PF25346">
    <property type="entry name" value="PH_MRCK"/>
    <property type="match status" value="1"/>
</dbReference>
<dbReference type="SMART" id="SM00133">
    <property type="entry name" value="S_TK_X"/>
    <property type="match status" value="1"/>
</dbReference>
<comment type="cofactor">
    <cofactor evidence="1">
        <name>Mg(2+)</name>
        <dbReference type="ChEBI" id="CHEBI:18420"/>
    </cofactor>
</comment>
<dbReference type="Gene3D" id="2.30.29.30">
    <property type="entry name" value="Pleckstrin-homology domain (PH domain)/Phosphotyrosine-binding domain (PTB)"/>
    <property type="match status" value="1"/>
</dbReference>
<dbReference type="PROSITE" id="PS51285">
    <property type="entry name" value="AGC_KINASE_CTER"/>
    <property type="match status" value="1"/>
</dbReference>
<dbReference type="InterPro" id="IPR046349">
    <property type="entry name" value="C1-like_sf"/>
</dbReference>
<feature type="region of interest" description="Disordered" evidence="26">
    <location>
        <begin position="1004"/>
        <end position="1023"/>
    </location>
</feature>
<evidence type="ECO:0000256" key="10">
    <source>
        <dbReference type="ARBA" id="ARBA00022679"/>
    </source>
</evidence>
<evidence type="ECO:0000256" key="7">
    <source>
        <dbReference type="ARBA" id="ARBA00022490"/>
    </source>
</evidence>
<dbReference type="PANTHER" id="PTHR22988:SF71">
    <property type="entry name" value="CITRON RHO-INTERACTING KINASE"/>
    <property type="match status" value="1"/>
</dbReference>
<feature type="domain" description="Protein kinase" evidence="28">
    <location>
        <begin position="73"/>
        <end position="336"/>
    </location>
</feature>
<evidence type="ECO:0000313" key="33">
    <source>
        <dbReference type="RefSeq" id="XP_065670581.1"/>
    </source>
</evidence>
<dbReference type="InterPro" id="IPR002219">
    <property type="entry name" value="PKC_DAG/PE"/>
</dbReference>
<comment type="subcellular location">
    <subcellularLocation>
        <location evidence="2">Cell membrane</location>
    </subcellularLocation>
    <subcellularLocation>
        <location evidence="3">Cytoplasm</location>
        <location evidence="3">Cytoskeleton</location>
    </subcellularLocation>
</comment>
<dbReference type="InterPro" id="IPR000961">
    <property type="entry name" value="AGC-kinase_C"/>
</dbReference>
<evidence type="ECO:0000256" key="17">
    <source>
        <dbReference type="ARBA" id="ARBA00022842"/>
    </source>
</evidence>
<dbReference type="CDD" id="cd22250">
    <property type="entry name" value="ROCK_SBD"/>
    <property type="match status" value="1"/>
</dbReference>
<gene>
    <name evidence="33 34" type="primary">LOC100212937</name>
</gene>
<protein>
    <recommendedName>
        <fullName evidence="5">non-specific serine/threonine protein kinase</fullName>
        <ecNumber evidence="5">2.7.11.1</ecNumber>
    </recommendedName>
</protein>
<evidence type="ECO:0000256" key="21">
    <source>
        <dbReference type="ARBA" id="ARBA00047899"/>
    </source>
</evidence>
<dbReference type="RefSeq" id="XP_065670581.1">
    <property type="nucleotide sequence ID" value="XM_065814509.1"/>
</dbReference>
<dbReference type="SUPFAM" id="SSF50729">
    <property type="entry name" value="PH domain-like"/>
    <property type="match status" value="1"/>
</dbReference>
<dbReference type="InterPro" id="IPR017892">
    <property type="entry name" value="Pkinase_C"/>
</dbReference>
<keyword evidence="13" id="KW-0863">Zinc-finger</keyword>
<evidence type="ECO:0000259" key="30">
    <source>
        <dbReference type="PROSITE" id="PS51285"/>
    </source>
</evidence>
<proteinExistence type="inferred from homology"/>
<evidence type="ECO:0000256" key="26">
    <source>
        <dbReference type="SAM" id="MobiDB-lite"/>
    </source>
</evidence>
<evidence type="ECO:0000256" key="13">
    <source>
        <dbReference type="ARBA" id="ARBA00022771"/>
    </source>
</evidence>
<dbReference type="PROSITE" id="PS50081">
    <property type="entry name" value="ZF_DAG_PE_2"/>
    <property type="match status" value="1"/>
</dbReference>
<dbReference type="SMART" id="SM00220">
    <property type="entry name" value="S_TKc"/>
    <property type="match status" value="1"/>
</dbReference>
<dbReference type="PROSITE" id="PS50011">
    <property type="entry name" value="PROTEIN_KINASE_DOM"/>
    <property type="match status" value="1"/>
</dbReference>
<evidence type="ECO:0000256" key="8">
    <source>
        <dbReference type="ARBA" id="ARBA00022527"/>
    </source>
</evidence>
<keyword evidence="18 23" id="KW-0175">Coiled coil</keyword>
<dbReference type="InterPro" id="IPR008271">
    <property type="entry name" value="Ser/Thr_kinase_AS"/>
</dbReference>
<dbReference type="InterPro" id="IPR000719">
    <property type="entry name" value="Prot_kinase_dom"/>
</dbReference>
<dbReference type="SUPFAM" id="SSF56112">
    <property type="entry name" value="Protein kinase-like (PK-like)"/>
    <property type="match status" value="1"/>
</dbReference>
<dbReference type="EC" id="2.7.11.1" evidence="5"/>
<dbReference type="GO" id="GO:0016301">
    <property type="term" value="F:kinase activity"/>
    <property type="evidence" value="ECO:0007669"/>
    <property type="project" value="UniProtKB-KW"/>
</dbReference>
<comment type="similarity">
    <text evidence="4">Belongs to the protein kinase superfamily. AGC Ser/Thr protein kinase family.</text>
</comment>
<feature type="domain" description="AGC-kinase C-terminal" evidence="30">
    <location>
        <begin position="339"/>
        <end position="408"/>
    </location>
</feature>
<dbReference type="SUPFAM" id="SSF57889">
    <property type="entry name" value="Cysteine-rich domain"/>
    <property type="match status" value="1"/>
</dbReference>
<dbReference type="RefSeq" id="XP_065670582.1">
    <property type="nucleotide sequence ID" value="XM_065814510.1"/>
</dbReference>
<evidence type="ECO:0000256" key="22">
    <source>
        <dbReference type="ARBA" id="ARBA00048679"/>
    </source>
</evidence>
<keyword evidence="19" id="KW-0472">Membrane</keyword>
<dbReference type="PROSITE" id="PS50003">
    <property type="entry name" value="PH_DOMAIN"/>
    <property type="match status" value="1"/>
</dbReference>
<dbReference type="InterPro" id="IPR017441">
    <property type="entry name" value="Protein_kinase_ATP_BS"/>
</dbReference>
<sequence length="1369" mass="159005">MTEVEKRYQTLAEKLLKPTNELYVEGLLDTVTSLYYECTSSHIRNEKNFENFMKRYAAAAEEITKSRINIKDFHEIKVLGQGAFGEVKLMRHKDTKQLYAMKLLSKFEMIKKSEVAFFWEERDIMAHANSEWIMAIHYAFQDDKYLYMAMDYMPGGDFVSLLSNYDIPEDWAAFYIAELVLAIDALHKYGYVHRDIKPDNMLLDKNGHLKLADFGTCIRMDKDGLVHSDTAVGTTDYLSPEVLLTERHGHGVYGRECDYWAVGVVLYELLVGDPPFLDQSYAGTYEKILNHKNSLQFPTDIEIKSDCKKVICGFLTTREHRLGRNGIDEIKSYKFFQREDWNWDNIRSNVAKFTPDLDSDIDTRNFDDFSDLEKKNTDTFELSKVFTGNHLPFIGYTYSKHNRLIGGNQGTSEENNNKVQSLLTKIREVEDQLKNEKNAKDESEKILKNLKNKTQKLTSDWEAEVELRKNGEAKIRDLERAAALYKHDIKEIQRKLDVETDTKKKFEAKFQELQAKLDSESSTKEDSNKLQKKLIIAERENNDLKEKLRLETEGNIKWKKIENDYRKAQAVADHAFKELFEKNKLLGIAKTDIEKELMKVQAALQAETAALKQANNQCRDFEKQNALLKDEVDQLRTKYKSDANAMQKLQDELIAVEKSKASIAFELKQLKVKYEMEKTNFTNRQLKETDVKKKLSEVQILEKEIGDIQKEREERIRIESKAANLERLINDLQLDLKNIKQKNVRLEEDYQASQNKIDSLNSLMKDENANRNDIQNKLNTVISELTAQKTKEQQLKSDLDRTLEEKKQLQEAYNKLKNASAADNIQIKELQNQLEAEQYFSNLYKTQARELNEQVDEQRKQSHDLLNDLHMSQEDRASLSAQLELAIAKAESEDLARSIAEEQICDLEKEKTMLELEIKDLLAKHKADSFEKFKTLQEADEKIRVLETELQNEVRKRIESIEQIKTDIVEKKQNEEIEALKKAVKQEQTLKIQAVNKLAEKMSERKEISSKGKGNKVTSAELKKKEKENKRLQLLLEQEKNKYQITFTKHQGQNSELNKELEKQKEVLTKVMMELESKGMVIEQLQEDNKNLNTEIENLRALVPVGTNSSILHPANMKLEGWLSIPERRVKKNMLWKKQYVVVSQQKIFFFNNEQDKATNTPAMILDIGKLFHVRSVTQGDVIRVDVKDIPKIFQILYANEGESKNPEEKTEQDQLEQDKAAVVIPFKDHQFVVMHYHMPNACDMCQRQMWHMIKPPLAVECRRCRVKCHKDHVDEEEDVIQPCKVTVDLATAKDLLILANDVDEQKKWVQELSKKIIRKGVGALKKNSDATTNIMPRNHSKSFNGKEKNLNRSVSVTSGYTPMLLKKE</sequence>
<keyword evidence="12 24" id="KW-0547">Nucleotide-binding</keyword>
<feature type="domain" description="PH" evidence="27">
    <location>
        <begin position="1116"/>
        <end position="1318"/>
    </location>
</feature>
<keyword evidence="15" id="KW-0862">Zinc</keyword>
<evidence type="ECO:0000256" key="25">
    <source>
        <dbReference type="SAM" id="Coils"/>
    </source>
</evidence>
<dbReference type="CDD" id="cd05596">
    <property type="entry name" value="STKc_ROCK"/>
    <property type="match status" value="1"/>
</dbReference>
<dbReference type="InterPro" id="IPR011993">
    <property type="entry name" value="PH-like_dom_sf"/>
</dbReference>
<organism evidence="32 34">
    <name type="scientific">Hydra vulgaris</name>
    <name type="common">Hydra</name>
    <name type="synonym">Hydra attenuata</name>
    <dbReference type="NCBI Taxonomy" id="6087"/>
    <lineage>
        <taxon>Eukaryota</taxon>
        <taxon>Metazoa</taxon>
        <taxon>Cnidaria</taxon>
        <taxon>Hydrozoa</taxon>
        <taxon>Hydroidolina</taxon>
        <taxon>Anthoathecata</taxon>
        <taxon>Aplanulata</taxon>
        <taxon>Hydridae</taxon>
        <taxon>Hydra</taxon>
    </lineage>
</organism>
<dbReference type="Pfam" id="PF00069">
    <property type="entry name" value="Pkinase"/>
    <property type="match status" value="1"/>
</dbReference>
<dbReference type="CDD" id="cd20813">
    <property type="entry name" value="C1_ROCK"/>
    <property type="match status" value="1"/>
</dbReference>
<evidence type="ECO:0000256" key="20">
    <source>
        <dbReference type="ARBA" id="ARBA00023212"/>
    </source>
</evidence>
<keyword evidence="9" id="KW-0597">Phosphoprotein</keyword>
<evidence type="ECO:0000256" key="16">
    <source>
        <dbReference type="ARBA" id="ARBA00022840"/>
    </source>
</evidence>
<evidence type="ECO:0000259" key="28">
    <source>
        <dbReference type="PROSITE" id="PS50011"/>
    </source>
</evidence>
<accession>A0ABM4D8E8</accession>
<evidence type="ECO:0000256" key="9">
    <source>
        <dbReference type="ARBA" id="ARBA00022553"/>
    </source>
</evidence>
<evidence type="ECO:0000259" key="31">
    <source>
        <dbReference type="PROSITE" id="PS51859"/>
    </source>
</evidence>
<evidence type="ECO:0000256" key="6">
    <source>
        <dbReference type="ARBA" id="ARBA00022475"/>
    </source>
</evidence>
<dbReference type="InterPro" id="IPR001849">
    <property type="entry name" value="PH_domain"/>
</dbReference>
<comment type="catalytic activity">
    <reaction evidence="21">
        <text>L-threonyl-[protein] + ATP = O-phospho-L-threonyl-[protein] + ADP + H(+)</text>
        <dbReference type="Rhea" id="RHEA:46608"/>
        <dbReference type="Rhea" id="RHEA-COMP:11060"/>
        <dbReference type="Rhea" id="RHEA-COMP:11605"/>
        <dbReference type="ChEBI" id="CHEBI:15378"/>
        <dbReference type="ChEBI" id="CHEBI:30013"/>
        <dbReference type="ChEBI" id="CHEBI:30616"/>
        <dbReference type="ChEBI" id="CHEBI:61977"/>
        <dbReference type="ChEBI" id="CHEBI:456216"/>
        <dbReference type="EC" id="2.7.11.1"/>
    </reaction>
</comment>
<evidence type="ECO:0000256" key="24">
    <source>
        <dbReference type="PROSITE-ProRule" id="PRU10141"/>
    </source>
</evidence>
<dbReference type="Proteomes" id="UP001652625">
    <property type="component" value="Chromosome 12"/>
</dbReference>
<dbReference type="PANTHER" id="PTHR22988">
    <property type="entry name" value="MYOTONIC DYSTROPHY S/T KINASE-RELATED"/>
    <property type="match status" value="1"/>
</dbReference>
<dbReference type="GeneID" id="100212937"/>
<evidence type="ECO:0000259" key="27">
    <source>
        <dbReference type="PROSITE" id="PS50003"/>
    </source>
</evidence>
<dbReference type="Gene3D" id="1.10.510.10">
    <property type="entry name" value="Transferase(Phosphotransferase) domain 1"/>
    <property type="match status" value="1"/>
</dbReference>
<feature type="binding site" evidence="24">
    <location>
        <position position="112"/>
    </location>
    <ligand>
        <name>ATP</name>
        <dbReference type="ChEBI" id="CHEBI:30616"/>
    </ligand>
</feature>
<dbReference type="Pfam" id="PF08912">
    <property type="entry name" value="Rho_Binding"/>
    <property type="match status" value="1"/>
</dbReference>
<dbReference type="InterPro" id="IPR011009">
    <property type="entry name" value="Kinase-like_dom_sf"/>
</dbReference>
<comment type="catalytic activity">
    <reaction evidence="22">
        <text>L-seryl-[protein] + ATP = O-phospho-L-seryl-[protein] + ADP + H(+)</text>
        <dbReference type="Rhea" id="RHEA:17989"/>
        <dbReference type="Rhea" id="RHEA-COMP:9863"/>
        <dbReference type="Rhea" id="RHEA-COMP:11604"/>
        <dbReference type="ChEBI" id="CHEBI:15378"/>
        <dbReference type="ChEBI" id="CHEBI:29999"/>
        <dbReference type="ChEBI" id="CHEBI:30616"/>
        <dbReference type="ChEBI" id="CHEBI:83421"/>
        <dbReference type="ChEBI" id="CHEBI:456216"/>
        <dbReference type="EC" id="2.7.11.1"/>
    </reaction>
</comment>
<feature type="domain" description="Phorbol-ester/DAG-type" evidence="29">
    <location>
        <begin position="1229"/>
        <end position="1284"/>
    </location>
</feature>
<feature type="coiled-coil region" evidence="25">
    <location>
        <begin position="597"/>
        <end position="652"/>
    </location>
</feature>
<feature type="domain" description="RhoBD" evidence="31">
    <location>
        <begin position="937"/>
        <end position="1007"/>
    </location>
</feature>
<evidence type="ECO:0000256" key="18">
    <source>
        <dbReference type="ARBA" id="ARBA00023054"/>
    </source>
</evidence>
<keyword evidence="16 24" id="KW-0067">ATP-binding</keyword>
<keyword evidence="11" id="KW-0479">Metal-binding</keyword>
<dbReference type="InterPro" id="IPR057529">
    <property type="entry name" value="MRCK/ROCK_PH"/>
</dbReference>
<dbReference type="Gene3D" id="3.30.200.20">
    <property type="entry name" value="Phosphorylase Kinase, domain 1"/>
    <property type="match status" value="1"/>
</dbReference>
<dbReference type="InterPro" id="IPR050839">
    <property type="entry name" value="Rho-assoc_Ser/Thr_Kinase"/>
</dbReference>
<evidence type="ECO:0000313" key="32">
    <source>
        <dbReference type="Proteomes" id="UP001652625"/>
    </source>
</evidence>
<evidence type="ECO:0000256" key="3">
    <source>
        <dbReference type="ARBA" id="ARBA00004245"/>
    </source>
</evidence>
<evidence type="ECO:0000256" key="2">
    <source>
        <dbReference type="ARBA" id="ARBA00004236"/>
    </source>
</evidence>
<dbReference type="CDD" id="cd01242">
    <property type="entry name" value="PH_ROCK"/>
    <property type="match status" value="1"/>
</dbReference>
<evidence type="ECO:0000256" key="11">
    <source>
        <dbReference type="ARBA" id="ARBA00022723"/>
    </source>
</evidence>
<dbReference type="PROSITE" id="PS00108">
    <property type="entry name" value="PROTEIN_KINASE_ST"/>
    <property type="match status" value="1"/>
</dbReference>
<evidence type="ECO:0000256" key="1">
    <source>
        <dbReference type="ARBA" id="ARBA00001946"/>
    </source>
</evidence>
<name>A0ABM4D8E8_HYDVU</name>
<evidence type="ECO:0000313" key="34">
    <source>
        <dbReference type="RefSeq" id="XP_065670582.1"/>
    </source>
</evidence>
<feature type="coiled-coil region" evidence="25">
    <location>
        <begin position="936"/>
        <end position="990"/>
    </location>
</feature>
<keyword evidence="14 33" id="KW-0418">Kinase</keyword>
<keyword evidence="10" id="KW-0808">Transferase</keyword>
<keyword evidence="8" id="KW-0723">Serine/threonine-protein kinase</keyword>
<dbReference type="InterPro" id="IPR015008">
    <property type="entry name" value="ROCK_Rho-bd_dom"/>
</dbReference>
<evidence type="ECO:0000256" key="14">
    <source>
        <dbReference type="ARBA" id="ARBA00022777"/>
    </source>
</evidence>
<evidence type="ECO:0000256" key="5">
    <source>
        <dbReference type="ARBA" id="ARBA00012513"/>
    </source>
</evidence>
<dbReference type="PROSITE" id="PS00107">
    <property type="entry name" value="PROTEIN_KINASE_ATP"/>
    <property type="match status" value="1"/>
</dbReference>
<dbReference type="SMART" id="SM00109">
    <property type="entry name" value="C1"/>
    <property type="match status" value="1"/>
</dbReference>
<dbReference type="Gene3D" id="1.20.5.340">
    <property type="match status" value="1"/>
</dbReference>
<reference evidence="33 34" key="1">
    <citation type="submission" date="2025-05" db="UniProtKB">
        <authorList>
            <consortium name="RefSeq"/>
        </authorList>
    </citation>
    <scope>IDENTIFICATION</scope>
</reference>
<keyword evidence="32" id="KW-1185">Reference proteome</keyword>
<evidence type="ECO:0000256" key="15">
    <source>
        <dbReference type="ARBA" id="ARBA00022833"/>
    </source>
</evidence>
<evidence type="ECO:0000256" key="4">
    <source>
        <dbReference type="ARBA" id="ARBA00009903"/>
    </source>
</evidence>